<dbReference type="InterPro" id="IPR003346">
    <property type="entry name" value="Transposase_20"/>
</dbReference>
<proteinExistence type="predicted"/>
<feature type="region of interest" description="Disordered" evidence="1">
    <location>
        <begin position="339"/>
        <end position="393"/>
    </location>
</feature>
<dbReference type="RefSeq" id="WP_322443895.1">
    <property type="nucleotide sequence ID" value="NZ_JAXOTQ010000074.1"/>
</dbReference>
<organism evidence="4 5">
    <name type="scientific">Micromonospora sicca</name>
    <dbReference type="NCBI Taxonomy" id="2202420"/>
    <lineage>
        <taxon>Bacteria</taxon>
        <taxon>Bacillati</taxon>
        <taxon>Actinomycetota</taxon>
        <taxon>Actinomycetes</taxon>
        <taxon>Micromonosporales</taxon>
        <taxon>Micromonosporaceae</taxon>
        <taxon>Micromonospora</taxon>
    </lineage>
</organism>
<dbReference type="PANTHER" id="PTHR33055">
    <property type="entry name" value="TRANSPOSASE FOR INSERTION SEQUENCE ELEMENT IS1111A"/>
    <property type="match status" value="1"/>
</dbReference>
<gene>
    <name evidence="4" type="ORF">U2F25_34115</name>
</gene>
<comment type="caution">
    <text evidence="4">The sequence shown here is derived from an EMBL/GenBank/DDBJ whole genome shotgun (WGS) entry which is preliminary data.</text>
</comment>
<dbReference type="EMBL" id="JAXOTQ010000074">
    <property type="protein sequence ID" value="MDZ5494425.1"/>
    <property type="molecule type" value="Genomic_DNA"/>
</dbReference>
<evidence type="ECO:0000313" key="4">
    <source>
        <dbReference type="EMBL" id="MDZ5494425.1"/>
    </source>
</evidence>
<name>A0ABU5JP56_9ACTN</name>
<evidence type="ECO:0000313" key="5">
    <source>
        <dbReference type="Proteomes" id="UP001290101"/>
    </source>
</evidence>
<feature type="compositionally biased region" description="Polar residues" evidence="1">
    <location>
        <begin position="350"/>
        <end position="359"/>
    </location>
</feature>
<dbReference type="NCBIfam" id="NF033542">
    <property type="entry name" value="transpos_IS110"/>
    <property type="match status" value="1"/>
</dbReference>
<feature type="domain" description="Transposase IS116/IS110/IS902 C-terminal" evidence="3">
    <location>
        <begin position="222"/>
        <end position="304"/>
    </location>
</feature>
<accession>A0ABU5JP56</accession>
<feature type="domain" description="Transposase IS110-like N-terminal" evidence="2">
    <location>
        <begin position="5"/>
        <end position="158"/>
    </location>
</feature>
<evidence type="ECO:0000256" key="1">
    <source>
        <dbReference type="SAM" id="MobiDB-lite"/>
    </source>
</evidence>
<dbReference type="InterPro" id="IPR002525">
    <property type="entry name" value="Transp_IS110-like_N"/>
</dbReference>
<dbReference type="Pfam" id="PF02371">
    <property type="entry name" value="Transposase_20"/>
    <property type="match status" value="1"/>
</dbReference>
<dbReference type="Proteomes" id="UP001290101">
    <property type="component" value="Unassembled WGS sequence"/>
</dbReference>
<evidence type="ECO:0000259" key="3">
    <source>
        <dbReference type="Pfam" id="PF02371"/>
    </source>
</evidence>
<protein>
    <submittedName>
        <fullName evidence="4">IS110 family transposase</fullName>
    </submittedName>
</protein>
<evidence type="ECO:0000259" key="2">
    <source>
        <dbReference type="Pfam" id="PF01548"/>
    </source>
</evidence>
<keyword evidence="5" id="KW-1185">Reference proteome</keyword>
<dbReference type="InterPro" id="IPR047650">
    <property type="entry name" value="Transpos_IS110"/>
</dbReference>
<dbReference type="Pfam" id="PF01548">
    <property type="entry name" value="DEDD_Tnp_IS110"/>
    <property type="match status" value="1"/>
</dbReference>
<sequence length="393" mass="42476">MSVIIGMDSHKRSATIEVVDERGRVLAVGRFGTDKAGYADMLAAGRKHAQRVWAVEGCNGIGKHIAQRLVHDGEVVLDVPGKLSAQVRVFATGNGRKTDPVDAHSVAMVALRTPGLVQVQADADLQVMGMLADRRDELGRARTQTINRLHRLLLELLPGGAKKFLSAPQARALVATVKPRDIVGKTRRRLAVELISELEGIDRKIKSADKDLKALVLARGSTLMGLHGIGPSGAARLLADVGDICRFADRDRFASWNGTAPLDASSGDQKRHRLSRAGNRRINRTLHIMAVVQLRNRTEGRAYFDAKKAAGKTSMEAMRALKRRLSNVVYARMVEDQKRRKVTGPGGHSGTTLQSSVTDLTPDIGPSDKPLPGPATNHPKPLVSAAPRHKGVP</sequence>
<reference evidence="4 5" key="1">
    <citation type="submission" date="2023-12" db="EMBL/GenBank/DDBJ databases">
        <title>Micromonospora sp. nov., isolated from Atacama Desert.</title>
        <authorList>
            <person name="Carro L."/>
            <person name="Golinska P."/>
            <person name="Klenk H.-P."/>
            <person name="Goodfellow M."/>
        </authorList>
    </citation>
    <scope>NUCLEOTIDE SEQUENCE [LARGE SCALE GENOMIC DNA]</scope>
    <source>
        <strain evidence="4 5">4G53</strain>
    </source>
</reference>
<dbReference type="PANTHER" id="PTHR33055:SF16">
    <property type="entry name" value="TRANSPOSASE FOR INSERTION SEQUENCE ELEMENT IS1547"/>
    <property type="match status" value="1"/>
</dbReference>